<accession>A0A7W9L6V7</accession>
<dbReference type="EMBL" id="JACHLJ010000004">
    <property type="protein sequence ID" value="MBB5772827.1"/>
    <property type="molecule type" value="Genomic_DNA"/>
</dbReference>
<protein>
    <submittedName>
        <fullName evidence="1">Uncharacterized protein</fullName>
    </submittedName>
</protein>
<proteinExistence type="predicted"/>
<sequence>MDSPERLVIGVAAANTDGFHVEKANALNRLQCLFGKSADTAVFAAEVALAELNSALAAHGAEAIKERSLVFSGVSLGDARTGEGASLQAIAQTWMSALSSLYVHIPDVRDGVAHVDTAAEEGASVAGGDRLPLLVADDVIARDPSQAGFFSEDIRLRRQRRSRIGLAGVGIDYASPNLVANFATLGPTARLGTVDGIKRKIFDLIVRRDEEQTSLLGQRPHEIIVYSPGMRDPLVSEKQREVLDEVHDLLAEQARREEINFLPATGVDVIADRIVYVAGHA</sequence>
<dbReference type="RefSeq" id="WP_184280034.1">
    <property type="nucleotide sequence ID" value="NZ_JACHLJ010000004.1"/>
</dbReference>
<dbReference type="AlphaFoldDB" id="A0A7W9L6V7"/>
<comment type="caution">
    <text evidence="1">The sequence shown here is derived from an EMBL/GenBank/DDBJ whole genome shotgun (WGS) entry which is preliminary data.</text>
</comment>
<reference evidence="1 2" key="1">
    <citation type="submission" date="2020-08" db="EMBL/GenBank/DDBJ databases">
        <title>Functional genomics of gut bacteria from endangered species of beetles.</title>
        <authorList>
            <person name="Carlos-Shanley C."/>
        </authorList>
    </citation>
    <scope>NUCLEOTIDE SEQUENCE [LARGE SCALE GENOMIC DNA]</scope>
    <source>
        <strain evidence="1 2">S00192</strain>
    </source>
</reference>
<evidence type="ECO:0000313" key="1">
    <source>
        <dbReference type="EMBL" id="MBB5772827.1"/>
    </source>
</evidence>
<dbReference type="Proteomes" id="UP000556201">
    <property type="component" value="Unassembled WGS sequence"/>
</dbReference>
<evidence type="ECO:0000313" key="2">
    <source>
        <dbReference type="Proteomes" id="UP000556201"/>
    </source>
</evidence>
<gene>
    <name evidence="1" type="ORF">HNP47_002847</name>
</gene>
<name>A0A7W9L6V7_BREVE</name>
<organism evidence="1 2">
    <name type="scientific">Brevundimonas vesicularis</name>
    <name type="common">Pseudomonas vesicularis</name>
    <dbReference type="NCBI Taxonomy" id="41276"/>
    <lineage>
        <taxon>Bacteria</taxon>
        <taxon>Pseudomonadati</taxon>
        <taxon>Pseudomonadota</taxon>
        <taxon>Alphaproteobacteria</taxon>
        <taxon>Caulobacterales</taxon>
        <taxon>Caulobacteraceae</taxon>
        <taxon>Brevundimonas</taxon>
    </lineage>
</organism>